<dbReference type="EMBL" id="MHRT01000007">
    <property type="protein sequence ID" value="OHA28836.1"/>
    <property type="molecule type" value="Genomic_DNA"/>
</dbReference>
<feature type="domain" description="Fumarate lyase N-terminal" evidence="2">
    <location>
        <begin position="94"/>
        <end position="317"/>
    </location>
</feature>
<dbReference type="Proteomes" id="UP000178089">
    <property type="component" value="Unassembled WGS sequence"/>
</dbReference>
<comment type="caution">
    <text evidence="3">The sequence shown here is derived from an EMBL/GenBank/DDBJ whole genome shotgun (WGS) entry which is preliminary data.</text>
</comment>
<dbReference type="InterPro" id="IPR022761">
    <property type="entry name" value="Fumarate_lyase_N"/>
</dbReference>
<reference evidence="3 4" key="1">
    <citation type="journal article" date="2016" name="Nat. Commun.">
        <title>Thousands of microbial genomes shed light on interconnected biogeochemical processes in an aquifer system.</title>
        <authorList>
            <person name="Anantharaman K."/>
            <person name="Brown C.T."/>
            <person name="Hug L.A."/>
            <person name="Sharon I."/>
            <person name="Castelle C.J."/>
            <person name="Probst A.J."/>
            <person name="Thomas B.C."/>
            <person name="Singh A."/>
            <person name="Wilkins M.J."/>
            <person name="Karaoz U."/>
            <person name="Brodie E.L."/>
            <person name="Williams K.H."/>
            <person name="Hubbard S.S."/>
            <person name="Banfield J.F."/>
        </authorList>
    </citation>
    <scope>NUCLEOTIDE SEQUENCE [LARGE SCALE GENOMIC DNA]</scope>
</reference>
<organism evidence="3 4">
    <name type="scientific">Candidatus Taylorbacteria bacterium RIFCSPHIGHO2_12_FULL_45_16</name>
    <dbReference type="NCBI Taxonomy" id="1802315"/>
    <lineage>
        <taxon>Bacteria</taxon>
        <taxon>Candidatus Tayloriibacteriota</taxon>
    </lineage>
</organism>
<dbReference type="PRINTS" id="PR00149">
    <property type="entry name" value="FUMRATELYASE"/>
</dbReference>
<dbReference type="Pfam" id="PF00206">
    <property type="entry name" value="Lyase_1"/>
    <property type="match status" value="1"/>
</dbReference>
<evidence type="ECO:0000313" key="4">
    <source>
        <dbReference type="Proteomes" id="UP000178089"/>
    </source>
</evidence>
<dbReference type="Gene3D" id="1.20.200.10">
    <property type="entry name" value="Fumarase/aspartase (Central domain)"/>
    <property type="match status" value="1"/>
</dbReference>
<dbReference type="GO" id="GO:0070626">
    <property type="term" value="F:(S)-2-(5-amino-1-(5-phospho-D-ribosyl)imidazole-4-carboxamido) succinate lyase (fumarate-forming) activity"/>
    <property type="evidence" value="ECO:0007669"/>
    <property type="project" value="TreeGrafter"/>
</dbReference>
<dbReference type="PANTHER" id="PTHR43172">
    <property type="entry name" value="ADENYLOSUCCINATE LYASE"/>
    <property type="match status" value="1"/>
</dbReference>
<keyword evidence="1" id="KW-0456">Lyase</keyword>
<dbReference type="InterPro" id="IPR000362">
    <property type="entry name" value="Fumarate_lyase_fam"/>
</dbReference>
<evidence type="ECO:0000259" key="2">
    <source>
        <dbReference type="Pfam" id="PF00206"/>
    </source>
</evidence>
<dbReference type="STRING" id="1802315.A3F51_02550"/>
<name>A0A1G2MY31_9BACT</name>
<evidence type="ECO:0000313" key="3">
    <source>
        <dbReference type="EMBL" id="OHA28836.1"/>
    </source>
</evidence>
<sequence length="502" mass="55290">MSNLTLPGNPRYQPKDLQAYFGYDNLFRYVAEVEIATMRTLADIGIIPPADIALLTPEVEQKLLSITTSEVDEVERKITKHDIRAWVRLAQERSPLGLRRWIHVPLTSYDVLDTARSLQFLRAHTEVVKPLADKVIGHFIERTRTFASQKQIGRTHGQHALPITVGFWFATILSRILRNLESANAAAYGLVGNISGAVGAYNAQKAVGILDYAKRAIKKEESEEIGYAVPQTFEGLVLRRLGLKPAPISTQILPPEPLADYLFACVKLSASLGQFGRDGRHLMRSEIAELGEPFDKGQVGSSTMAQKRNPINFENLESTWLKTKSEFGKVMDVLISEHQRDLVNSAIARDFPTIVVNLVSQLNTLLRGDSPFIARILVDPEACKRNLELQGAEILAEPVYIALQMAGYTGDAHRVVNELALPLVKQGSSWLYTIKKIGEDGHDQELLDARSKLPGDVMSLISKVGGNSDQYAGLAAEKALEIAKIAEGYLAAPAVMASFLGV</sequence>
<dbReference type="InterPro" id="IPR020557">
    <property type="entry name" value="Fumarate_lyase_CS"/>
</dbReference>
<dbReference type="GO" id="GO:0005829">
    <property type="term" value="C:cytosol"/>
    <property type="evidence" value="ECO:0007669"/>
    <property type="project" value="TreeGrafter"/>
</dbReference>
<dbReference type="CDD" id="cd01595">
    <property type="entry name" value="Adenylsuccinate_lyase_like"/>
    <property type="match status" value="1"/>
</dbReference>
<dbReference type="InterPro" id="IPR024083">
    <property type="entry name" value="Fumarase/histidase_N"/>
</dbReference>
<dbReference type="GO" id="GO:0044208">
    <property type="term" value="P:'de novo' AMP biosynthetic process"/>
    <property type="evidence" value="ECO:0007669"/>
    <property type="project" value="TreeGrafter"/>
</dbReference>
<dbReference type="AlphaFoldDB" id="A0A1G2MY31"/>
<dbReference type="InterPro" id="IPR008948">
    <property type="entry name" value="L-Aspartase-like"/>
</dbReference>
<protein>
    <recommendedName>
        <fullName evidence="2">Fumarate lyase N-terminal domain-containing protein</fullName>
    </recommendedName>
</protein>
<dbReference type="Gene3D" id="1.10.275.10">
    <property type="entry name" value="Fumarase/aspartase (N-terminal domain)"/>
    <property type="match status" value="1"/>
</dbReference>
<dbReference type="PROSITE" id="PS00163">
    <property type="entry name" value="FUMARATE_LYASES"/>
    <property type="match status" value="1"/>
</dbReference>
<accession>A0A1G2MY31</accession>
<dbReference type="PANTHER" id="PTHR43172:SF1">
    <property type="entry name" value="ADENYLOSUCCINATE LYASE"/>
    <property type="match status" value="1"/>
</dbReference>
<dbReference type="GO" id="GO:0004018">
    <property type="term" value="F:N6-(1,2-dicarboxyethyl)AMP AMP-lyase (fumarate-forming) activity"/>
    <property type="evidence" value="ECO:0007669"/>
    <property type="project" value="TreeGrafter"/>
</dbReference>
<evidence type="ECO:0000256" key="1">
    <source>
        <dbReference type="ARBA" id="ARBA00023239"/>
    </source>
</evidence>
<dbReference type="SUPFAM" id="SSF48557">
    <property type="entry name" value="L-aspartase-like"/>
    <property type="match status" value="1"/>
</dbReference>
<gene>
    <name evidence="3" type="ORF">A3F51_02550</name>
</gene>
<proteinExistence type="predicted"/>